<dbReference type="RefSeq" id="WP_093379495.1">
    <property type="nucleotide sequence ID" value="NZ_BNAN01000001.1"/>
</dbReference>
<dbReference type="Pfam" id="PF17763">
    <property type="entry name" value="Asparaginase_C"/>
    <property type="match status" value="1"/>
</dbReference>
<dbReference type="InterPro" id="IPR040919">
    <property type="entry name" value="Asparaginase_C"/>
</dbReference>
<organism evidence="5 6">
    <name type="scientific">Flavimobilis marinus</name>
    <dbReference type="NCBI Taxonomy" id="285351"/>
    <lineage>
        <taxon>Bacteria</taxon>
        <taxon>Bacillati</taxon>
        <taxon>Actinomycetota</taxon>
        <taxon>Actinomycetes</taxon>
        <taxon>Micrococcales</taxon>
        <taxon>Jonesiaceae</taxon>
        <taxon>Flavimobilis</taxon>
    </lineage>
</organism>
<keyword evidence="6" id="KW-1185">Reference proteome</keyword>
<dbReference type="Pfam" id="PF00710">
    <property type="entry name" value="Asparaginase"/>
    <property type="match status" value="1"/>
</dbReference>
<feature type="active site" description="O-isoaspartyl threonine intermediate" evidence="1">
    <location>
        <position position="11"/>
    </location>
</feature>
<feature type="domain" description="Asparaginase/glutaminase C-terminal" evidence="4">
    <location>
        <begin position="254"/>
        <end position="345"/>
    </location>
</feature>
<dbReference type="AlphaFoldDB" id="A0A1I2HWJ0"/>
<accession>A0A1I2HWJ0</accession>
<dbReference type="Proteomes" id="UP000198520">
    <property type="component" value="Unassembled WGS sequence"/>
</dbReference>
<evidence type="ECO:0000256" key="1">
    <source>
        <dbReference type="PIRSR" id="PIRSR001220-1"/>
    </source>
</evidence>
<dbReference type="SMART" id="SM00870">
    <property type="entry name" value="Asparaginase"/>
    <property type="match status" value="1"/>
</dbReference>
<dbReference type="Gene3D" id="3.40.50.1170">
    <property type="entry name" value="L-asparaginase, N-terminal domain"/>
    <property type="match status" value="1"/>
</dbReference>
<dbReference type="InterPro" id="IPR027474">
    <property type="entry name" value="L-asparaginase_N"/>
</dbReference>
<dbReference type="EMBL" id="FONZ01000005">
    <property type="protein sequence ID" value="SFF33823.1"/>
    <property type="molecule type" value="Genomic_DNA"/>
</dbReference>
<dbReference type="PANTHER" id="PTHR11707:SF28">
    <property type="entry name" value="60 KDA LYSOPHOSPHOLIPASE"/>
    <property type="match status" value="1"/>
</dbReference>
<gene>
    <name evidence="5" type="ORF">SAMN04488035_2563</name>
</gene>
<dbReference type="Gene3D" id="3.40.50.40">
    <property type="match status" value="1"/>
</dbReference>
<dbReference type="PROSITE" id="PS51732">
    <property type="entry name" value="ASN_GLN_ASE_3"/>
    <property type="match status" value="1"/>
</dbReference>
<dbReference type="InterPro" id="IPR027473">
    <property type="entry name" value="L-asparaginase_C"/>
</dbReference>
<dbReference type="PIRSF" id="PIRSF500176">
    <property type="entry name" value="L_ASNase"/>
    <property type="match status" value="1"/>
</dbReference>
<protein>
    <submittedName>
        <fullName evidence="5">L-asparaginase</fullName>
    </submittedName>
</protein>
<dbReference type="OrthoDB" id="9788068at2"/>
<dbReference type="PANTHER" id="PTHR11707">
    <property type="entry name" value="L-ASPARAGINASE"/>
    <property type="match status" value="1"/>
</dbReference>
<dbReference type="PIRSF" id="PIRSF001220">
    <property type="entry name" value="L-ASNase_gatD"/>
    <property type="match status" value="1"/>
</dbReference>
<evidence type="ECO:0000313" key="6">
    <source>
        <dbReference type="Proteomes" id="UP000198520"/>
    </source>
</evidence>
<evidence type="ECO:0000256" key="2">
    <source>
        <dbReference type="PIRSR" id="PIRSR001220-2"/>
    </source>
</evidence>
<evidence type="ECO:0000259" key="3">
    <source>
        <dbReference type="Pfam" id="PF00710"/>
    </source>
</evidence>
<dbReference type="SUPFAM" id="SSF53774">
    <property type="entry name" value="Glutaminase/Asparaginase"/>
    <property type="match status" value="1"/>
</dbReference>
<dbReference type="PRINTS" id="PR00139">
    <property type="entry name" value="ASNGLNASE"/>
</dbReference>
<name>A0A1I2HWJ0_9MICO</name>
<dbReference type="STRING" id="285351.SAMN04488035_2563"/>
<feature type="binding site" evidence="2">
    <location>
        <begin position="92"/>
        <end position="93"/>
    </location>
    <ligand>
        <name>substrate</name>
    </ligand>
</feature>
<feature type="binding site" evidence="2">
    <location>
        <position position="54"/>
    </location>
    <ligand>
        <name>substrate</name>
    </ligand>
</feature>
<proteinExistence type="predicted"/>
<feature type="domain" description="L-asparaginase N-terminal" evidence="3">
    <location>
        <begin position="2"/>
        <end position="196"/>
    </location>
</feature>
<dbReference type="InterPro" id="IPR037152">
    <property type="entry name" value="L-asparaginase_N_sf"/>
</dbReference>
<dbReference type="GO" id="GO:0004067">
    <property type="term" value="F:asparaginase activity"/>
    <property type="evidence" value="ECO:0007669"/>
    <property type="project" value="UniProtKB-UniRule"/>
</dbReference>
<dbReference type="InterPro" id="IPR036152">
    <property type="entry name" value="Asp/glu_Ase-like_sf"/>
</dbReference>
<evidence type="ECO:0000313" key="5">
    <source>
        <dbReference type="EMBL" id="SFF33823.1"/>
    </source>
</evidence>
<dbReference type="InterPro" id="IPR006034">
    <property type="entry name" value="Asparaginase/glutaminase-like"/>
</dbReference>
<evidence type="ECO:0000259" key="4">
    <source>
        <dbReference type="Pfam" id="PF17763"/>
    </source>
</evidence>
<sequence>MRIALVTLGGTISSERTSTPGVVPVSGASALLQDVLRWLPDVELVPVELRMTPSVSLTLDDVLALRDMTVALAEGEALTGAPVDGVVVSQGTDTIEEVAFALDLLGAAAAVPVVVTGALRDRSAPGGDGPANLVGAVLVAASADARGAGVLVHLGDRTHAARWVAKTSTFSTDAFSSEPFGPVAVVAEGWVTFGARPVPLSSRGLDRIVGLARVTGRVSPRVAVVQAGIGDDLALLAGLGRAGEGRTGSDDGAAYDAVVLAAAGAGHVSADAAARVEALAGRMPVVLCSRTGSGPAFTRTYGYPGGEIDLLGRGVLPGGWLSPAKARVLVVLALAAGVADDEFRAVVEAVAG</sequence>
<reference evidence="6" key="1">
    <citation type="submission" date="2016-10" db="EMBL/GenBank/DDBJ databases">
        <authorList>
            <person name="Varghese N."/>
            <person name="Submissions S."/>
        </authorList>
    </citation>
    <scope>NUCLEOTIDE SEQUENCE [LARGE SCALE GENOMIC DNA]</scope>
    <source>
        <strain evidence="6">DSM 19083</strain>
    </source>
</reference>